<evidence type="ECO:0000259" key="8">
    <source>
        <dbReference type="PROSITE" id="PS50110"/>
    </source>
</evidence>
<dbReference type="SMART" id="SM00388">
    <property type="entry name" value="HisKA"/>
    <property type="match status" value="1"/>
</dbReference>
<dbReference type="CDD" id="cd00082">
    <property type="entry name" value="HisKA"/>
    <property type="match status" value="1"/>
</dbReference>
<name>A0A8W7PV11_ANOCL</name>
<dbReference type="SUPFAM" id="SSF52172">
    <property type="entry name" value="CheY-like"/>
    <property type="match status" value="1"/>
</dbReference>
<dbReference type="SMART" id="SM00448">
    <property type="entry name" value="REC"/>
    <property type="match status" value="1"/>
</dbReference>
<feature type="domain" description="HAMP" evidence="9">
    <location>
        <begin position="19"/>
        <end position="71"/>
    </location>
</feature>
<evidence type="ECO:0000313" key="10">
    <source>
        <dbReference type="EnsemblMetazoa" id="ACOM037698-PA.1"/>
    </source>
</evidence>
<dbReference type="PROSITE" id="PS50110">
    <property type="entry name" value="RESPONSE_REGULATORY"/>
    <property type="match status" value="1"/>
</dbReference>
<dbReference type="GO" id="GO:0016020">
    <property type="term" value="C:membrane"/>
    <property type="evidence" value="ECO:0007669"/>
    <property type="project" value="InterPro"/>
</dbReference>
<dbReference type="SUPFAM" id="SSF47384">
    <property type="entry name" value="Homodimeric domain of signal transducing histidine kinase"/>
    <property type="match status" value="1"/>
</dbReference>
<dbReference type="InterPro" id="IPR036097">
    <property type="entry name" value="HisK_dim/P_sf"/>
</dbReference>
<evidence type="ECO:0000259" key="7">
    <source>
        <dbReference type="PROSITE" id="PS50109"/>
    </source>
</evidence>
<comment type="catalytic activity">
    <reaction evidence="1">
        <text>ATP + protein L-histidine = ADP + protein N-phospho-L-histidine.</text>
        <dbReference type="EC" id="2.7.13.3"/>
    </reaction>
</comment>
<evidence type="ECO:0000256" key="4">
    <source>
        <dbReference type="ARBA" id="ARBA00022679"/>
    </source>
</evidence>
<evidence type="ECO:0000256" key="1">
    <source>
        <dbReference type="ARBA" id="ARBA00000085"/>
    </source>
</evidence>
<dbReference type="InterPro" id="IPR003660">
    <property type="entry name" value="HAMP_dom"/>
</dbReference>
<evidence type="ECO:0000256" key="3">
    <source>
        <dbReference type="ARBA" id="ARBA00022553"/>
    </source>
</evidence>
<keyword evidence="4" id="KW-0808">Transferase</keyword>
<dbReference type="PANTHER" id="PTHR43547:SF2">
    <property type="entry name" value="HYBRID SIGNAL TRANSDUCTION HISTIDINE KINASE C"/>
    <property type="match status" value="1"/>
</dbReference>
<dbReference type="PANTHER" id="PTHR43547">
    <property type="entry name" value="TWO-COMPONENT HISTIDINE KINASE"/>
    <property type="match status" value="1"/>
</dbReference>
<dbReference type="Pfam" id="PF00672">
    <property type="entry name" value="HAMP"/>
    <property type="match status" value="1"/>
</dbReference>
<evidence type="ECO:0000259" key="9">
    <source>
        <dbReference type="PROSITE" id="PS50885"/>
    </source>
</evidence>
<dbReference type="Pfam" id="PF02518">
    <property type="entry name" value="HATPase_c"/>
    <property type="match status" value="1"/>
</dbReference>
<dbReference type="Gene3D" id="6.10.340.10">
    <property type="match status" value="1"/>
</dbReference>
<dbReference type="EC" id="2.7.13.3" evidence="2"/>
<dbReference type="SUPFAM" id="SSF158472">
    <property type="entry name" value="HAMP domain-like"/>
    <property type="match status" value="1"/>
</dbReference>
<dbReference type="Pfam" id="PF00512">
    <property type="entry name" value="HisKA"/>
    <property type="match status" value="1"/>
</dbReference>
<accession>A0A8W7PV11</accession>
<dbReference type="PROSITE" id="PS50885">
    <property type="entry name" value="HAMP"/>
    <property type="match status" value="1"/>
</dbReference>
<protein>
    <recommendedName>
        <fullName evidence="2">histidine kinase</fullName>
        <ecNumber evidence="2">2.7.13.3</ecNumber>
    </recommendedName>
</protein>
<dbReference type="Gene3D" id="1.10.287.130">
    <property type="match status" value="1"/>
</dbReference>
<dbReference type="InterPro" id="IPR011006">
    <property type="entry name" value="CheY-like_superfamily"/>
</dbReference>
<feature type="domain" description="Response regulatory" evidence="8">
    <location>
        <begin position="286"/>
        <end position="382"/>
    </location>
</feature>
<feature type="modified residue" description="4-aspartylphosphate" evidence="6">
    <location>
        <position position="335"/>
    </location>
</feature>
<dbReference type="Gene3D" id="3.40.50.2300">
    <property type="match status" value="1"/>
</dbReference>
<dbReference type="PROSITE" id="PS50109">
    <property type="entry name" value="HIS_KIN"/>
    <property type="match status" value="1"/>
</dbReference>
<evidence type="ECO:0000256" key="5">
    <source>
        <dbReference type="ARBA" id="ARBA00022777"/>
    </source>
</evidence>
<dbReference type="FunFam" id="1.10.287.130:FF:000014">
    <property type="entry name" value="Signal transduction histidine-protein kinase BaeS"/>
    <property type="match status" value="1"/>
</dbReference>
<dbReference type="PRINTS" id="PR00344">
    <property type="entry name" value="BCTRLSENSOR"/>
</dbReference>
<dbReference type="AlphaFoldDB" id="A0A8W7PV11"/>
<dbReference type="InterPro" id="IPR004358">
    <property type="entry name" value="Sig_transdc_His_kin-like_C"/>
</dbReference>
<dbReference type="InterPro" id="IPR005467">
    <property type="entry name" value="His_kinase_dom"/>
</dbReference>
<keyword evidence="3 6" id="KW-0597">Phosphoprotein</keyword>
<keyword evidence="5" id="KW-0418">Kinase</keyword>
<dbReference type="GO" id="GO:0000155">
    <property type="term" value="F:phosphorelay sensor kinase activity"/>
    <property type="evidence" value="ECO:0007669"/>
    <property type="project" value="InterPro"/>
</dbReference>
<dbReference type="InterPro" id="IPR003661">
    <property type="entry name" value="HisK_dim/P_dom"/>
</dbReference>
<dbReference type="Gene3D" id="3.30.565.10">
    <property type="entry name" value="Histidine kinase-like ATPase, C-terminal domain"/>
    <property type="match status" value="1"/>
</dbReference>
<dbReference type="InterPro" id="IPR003594">
    <property type="entry name" value="HATPase_dom"/>
</dbReference>
<reference evidence="10" key="1">
    <citation type="submission" date="2022-08" db="UniProtKB">
        <authorList>
            <consortium name="EnsemblMetazoa"/>
        </authorList>
    </citation>
    <scope>IDENTIFICATION</scope>
</reference>
<dbReference type="CDD" id="cd06225">
    <property type="entry name" value="HAMP"/>
    <property type="match status" value="1"/>
</dbReference>
<evidence type="ECO:0000256" key="6">
    <source>
        <dbReference type="PROSITE-ProRule" id="PRU00169"/>
    </source>
</evidence>
<dbReference type="EnsemblMetazoa" id="ACOM037698-RA">
    <property type="protein sequence ID" value="ACOM037698-PA.1"/>
    <property type="gene ID" value="ACOM037698"/>
</dbReference>
<dbReference type="SUPFAM" id="SSF55874">
    <property type="entry name" value="ATPase domain of HSP90 chaperone/DNA topoisomerase II/histidine kinase"/>
    <property type="match status" value="1"/>
</dbReference>
<organism evidence="10">
    <name type="scientific">Anopheles coluzzii</name>
    <name type="common">African malaria mosquito</name>
    <dbReference type="NCBI Taxonomy" id="1518534"/>
    <lineage>
        <taxon>Eukaryota</taxon>
        <taxon>Metazoa</taxon>
        <taxon>Ecdysozoa</taxon>
        <taxon>Arthropoda</taxon>
        <taxon>Hexapoda</taxon>
        <taxon>Insecta</taxon>
        <taxon>Pterygota</taxon>
        <taxon>Neoptera</taxon>
        <taxon>Endopterygota</taxon>
        <taxon>Diptera</taxon>
        <taxon>Nematocera</taxon>
        <taxon>Culicoidea</taxon>
        <taxon>Culicidae</taxon>
        <taxon>Anophelinae</taxon>
        <taxon>Anopheles</taxon>
    </lineage>
</organism>
<proteinExistence type="predicted"/>
<dbReference type="SMART" id="SM00304">
    <property type="entry name" value="HAMP"/>
    <property type="match status" value="1"/>
</dbReference>
<evidence type="ECO:0000256" key="2">
    <source>
        <dbReference type="ARBA" id="ARBA00012438"/>
    </source>
</evidence>
<dbReference type="InterPro" id="IPR036890">
    <property type="entry name" value="HATPase_C_sf"/>
</dbReference>
<dbReference type="InterPro" id="IPR001789">
    <property type="entry name" value="Sig_transdc_resp-reg_receiver"/>
</dbReference>
<sequence length="382" mass="42024">LIVALSTLLAAAVTWLLSRGLLAPVKRLMAGTHRLAAGDFSARVTASNKDELGRLAQDFNHLAISLEKNEQMRRAFMADISHELRTPLAVLRGELEALQDGVRQPTPASISSLLAEVSTLTKLVDDLHQLSLSDLGALAYRKSSVDCVHLVQIAVAVFRERFHAKGLEIVTHLPEQALLFGDPDRLNQLFNNLLENSLRYTDPGGILEIGLELLPETIRLYWQDSKPGVSDEQLACIFERFYRTEGSRNRASGGAGLGLAISQNIVEAHGGTIYAQHSPFGGVRITIMIVEDEPKLGQLLVDYLQAAGYATRWLTHGREVVPAVHEQQPALILLDLMLPGCDGLTICRDLRRFTDVPIMMVTAKIEEVDRLLGLEIGADDYI</sequence>
<dbReference type="SMART" id="SM00387">
    <property type="entry name" value="HATPase_c"/>
    <property type="match status" value="1"/>
</dbReference>
<feature type="domain" description="Histidine kinase" evidence="7">
    <location>
        <begin position="79"/>
        <end position="293"/>
    </location>
</feature>
<dbReference type="Proteomes" id="UP000075882">
    <property type="component" value="Unassembled WGS sequence"/>
</dbReference>